<organism evidence="1 2">
    <name type="scientific">Oryzomonas sagensis</name>
    <dbReference type="NCBI Taxonomy" id="2603857"/>
    <lineage>
        <taxon>Bacteria</taxon>
        <taxon>Pseudomonadati</taxon>
        <taxon>Thermodesulfobacteriota</taxon>
        <taxon>Desulfuromonadia</taxon>
        <taxon>Geobacterales</taxon>
        <taxon>Geobacteraceae</taxon>
        <taxon>Oryzomonas</taxon>
    </lineage>
</organism>
<sequence length="78" mass="8388">MAACAVNRQTDVASGDYVEISNPDYTRYANAPATIWVPKRYVEDGPARGGELLKKVAGEVADGLSRSLKQGAEQVPHQ</sequence>
<dbReference type="Proteomes" id="UP000798046">
    <property type="component" value="Unassembled WGS sequence"/>
</dbReference>
<gene>
    <name evidence="1" type="ORF">F6V30_02655</name>
</gene>
<comment type="caution">
    <text evidence="1">The sequence shown here is derived from an EMBL/GenBank/DDBJ whole genome shotgun (WGS) entry which is preliminary data.</text>
</comment>
<reference evidence="1 2" key="1">
    <citation type="journal article" date="2020" name="Microorganisms">
        <title>Description of Three Novel Members in the Family Geobacteraceae, Oryzomonas japonicum gen. nov., sp. nov., Oryzomonas sagensis sp. nov., and Oryzomonas ruber sp. nov.</title>
        <authorList>
            <person name="Xu Z."/>
            <person name="Masuda Y."/>
            <person name="Hayakawa C."/>
            <person name="Ushijima N."/>
            <person name="Kawano K."/>
            <person name="Shiratori Y."/>
            <person name="Senoo K."/>
            <person name="Itoh H."/>
        </authorList>
    </citation>
    <scope>NUCLEOTIDE SEQUENCE [LARGE SCALE GENOMIC DNA]</scope>
    <source>
        <strain evidence="1 2">Red100</strain>
    </source>
</reference>
<protein>
    <recommendedName>
        <fullName evidence="3">Lipoprotein</fullName>
    </recommendedName>
</protein>
<keyword evidence="2" id="KW-1185">Reference proteome</keyword>
<name>A0ABQ6TR62_9BACT</name>
<evidence type="ECO:0000313" key="2">
    <source>
        <dbReference type="Proteomes" id="UP000798046"/>
    </source>
</evidence>
<evidence type="ECO:0008006" key="3">
    <source>
        <dbReference type="Google" id="ProtNLM"/>
    </source>
</evidence>
<dbReference type="RefSeq" id="WP_151154955.1">
    <property type="nucleotide sequence ID" value="NZ_VZRA01000001.1"/>
</dbReference>
<accession>A0ABQ6TR62</accession>
<dbReference type="EMBL" id="VZRA01000001">
    <property type="protein sequence ID" value="KAB0671498.1"/>
    <property type="molecule type" value="Genomic_DNA"/>
</dbReference>
<proteinExistence type="predicted"/>
<evidence type="ECO:0000313" key="1">
    <source>
        <dbReference type="EMBL" id="KAB0671498.1"/>
    </source>
</evidence>